<dbReference type="Pfam" id="PF02518">
    <property type="entry name" value="HATPase_c"/>
    <property type="match status" value="1"/>
</dbReference>
<dbReference type="CDD" id="cd00075">
    <property type="entry name" value="HATPase"/>
    <property type="match status" value="1"/>
</dbReference>
<evidence type="ECO:0000259" key="7">
    <source>
        <dbReference type="PROSITE" id="PS50109"/>
    </source>
</evidence>
<keyword evidence="4" id="KW-0808">Transferase</keyword>
<dbReference type="InterPro" id="IPR036097">
    <property type="entry name" value="HisK_dim/P_sf"/>
</dbReference>
<protein>
    <recommendedName>
        <fullName evidence="2">histidine kinase</fullName>
        <ecNumber evidence="2">2.7.13.3</ecNumber>
    </recommendedName>
</protein>
<name>A0A927A1P8_9NOST</name>
<evidence type="ECO:0000256" key="6">
    <source>
        <dbReference type="PROSITE-ProRule" id="PRU00169"/>
    </source>
</evidence>
<sequence>MNTILIIEDEAQIRNNIREILELSDFEAIVAENGLKGLQLAKDKHPDLILCDLMMPELDGYSVLTQLRQDSSTATIPLIFLTAKSEWSDLRRGMELGADDYLTKPFRPDELLQAITTRLDKQAIADEQTQQKLNDLSSSISHSLPHEINTPLNHILGLSNLLILEEENLSRENLEMVESIHQAALRLHRLTVNFLMYADLELLVSNPERIVALRNNGAKTFVQSVVENLAVKIAQNANRSADLSIEISDAIVKISSTKLSKIAEEIIDNAFKFSQPNTPVKIIGHSSKNTFNLYVIDHGRGLTNEQITKVGAYVQFERKMYEQQGSGLGLSIAKRLVELHGGEFSIESVPEKQTIIKIVLPQ</sequence>
<dbReference type="SUPFAM" id="SSF52172">
    <property type="entry name" value="CheY-like"/>
    <property type="match status" value="1"/>
</dbReference>
<dbReference type="PANTHER" id="PTHR43547">
    <property type="entry name" value="TWO-COMPONENT HISTIDINE KINASE"/>
    <property type="match status" value="1"/>
</dbReference>
<dbReference type="InterPro" id="IPR011006">
    <property type="entry name" value="CheY-like_superfamily"/>
</dbReference>
<dbReference type="InterPro" id="IPR004358">
    <property type="entry name" value="Sig_transdc_His_kin-like_C"/>
</dbReference>
<dbReference type="CDD" id="cd00082">
    <property type="entry name" value="HisKA"/>
    <property type="match status" value="1"/>
</dbReference>
<feature type="domain" description="Histidine kinase" evidence="7">
    <location>
        <begin position="143"/>
        <end position="362"/>
    </location>
</feature>
<gene>
    <name evidence="9" type="ORF">H6G06_12940</name>
</gene>
<dbReference type="PROSITE" id="PS50110">
    <property type="entry name" value="RESPONSE_REGULATORY"/>
    <property type="match status" value="1"/>
</dbReference>
<feature type="domain" description="Response regulatory" evidence="8">
    <location>
        <begin position="3"/>
        <end position="119"/>
    </location>
</feature>
<dbReference type="Gene3D" id="1.10.287.130">
    <property type="match status" value="1"/>
</dbReference>
<dbReference type="AlphaFoldDB" id="A0A927A1P8"/>
<dbReference type="SUPFAM" id="SSF55874">
    <property type="entry name" value="ATPase domain of HSP90 chaperone/DNA topoisomerase II/histidine kinase"/>
    <property type="match status" value="1"/>
</dbReference>
<dbReference type="PRINTS" id="PR00344">
    <property type="entry name" value="BCTRLSENSOR"/>
</dbReference>
<evidence type="ECO:0000313" key="10">
    <source>
        <dbReference type="Proteomes" id="UP000662185"/>
    </source>
</evidence>
<dbReference type="Pfam" id="PF00072">
    <property type="entry name" value="Response_reg"/>
    <property type="match status" value="1"/>
</dbReference>
<organism evidence="9 10">
    <name type="scientific">Anabaena sphaerica FACHB-251</name>
    <dbReference type="NCBI Taxonomy" id="2692883"/>
    <lineage>
        <taxon>Bacteria</taxon>
        <taxon>Bacillati</taxon>
        <taxon>Cyanobacteriota</taxon>
        <taxon>Cyanophyceae</taxon>
        <taxon>Nostocales</taxon>
        <taxon>Nostocaceae</taxon>
        <taxon>Anabaena</taxon>
    </lineage>
</organism>
<keyword evidence="4" id="KW-0418">Kinase</keyword>
<evidence type="ECO:0000256" key="1">
    <source>
        <dbReference type="ARBA" id="ARBA00000085"/>
    </source>
</evidence>
<evidence type="ECO:0000256" key="3">
    <source>
        <dbReference type="ARBA" id="ARBA00022553"/>
    </source>
</evidence>
<evidence type="ECO:0000256" key="2">
    <source>
        <dbReference type="ARBA" id="ARBA00012438"/>
    </source>
</evidence>
<dbReference type="InterPro" id="IPR003661">
    <property type="entry name" value="HisK_dim/P_dom"/>
</dbReference>
<accession>A0A927A1P8</accession>
<evidence type="ECO:0000313" key="9">
    <source>
        <dbReference type="EMBL" id="MBD2294366.1"/>
    </source>
</evidence>
<dbReference type="SMART" id="SM00448">
    <property type="entry name" value="REC"/>
    <property type="match status" value="1"/>
</dbReference>
<reference evidence="10" key="1">
    <citation type="journal article" date="2020" name="ISME J.">
        <title>Comparative genomics reveals insights into cyanobacterial evolution and habitat adaptation.</title>
        <authorList>
            <person name="Chen M.Y."/>
            <person name="Teng W.K."/>
            <person name="Zhao L."/>
            <person name="Hu C.X."/>
            <person name="Zhou Y.K."/>
            <person name="Han B.P."/>
            <person name="Song L.R."/>
            <person name="Shu W.S."/>
        </authorList>
    </citation>
    <scope>NUCLEOTIDE SEQUENCE [LARGE SCALE GENOMIC DNA]</scope>
    <source>
        <strain evidence="10">FACHB-251</strain>
    </source>
</reference>
<dbReference type="Proteomes" id="UP000662185">
    <property type="component" value="Unassembled WGS sequence"/>
</dbReference>
<dbReference type="InterPro" id="IPR005467">
    <property type="entry name" value="His_kinase_dom"/>
</dbReference>
<evidence type="ECO:0000259" key="8">
    <source>
        <dbReference type="PROSITE" id="PS50110"/>
    </source>
</evidence>
<proteinExistence type="predicted"/>
<keyword evidence="10" id="KW-1185">Reference proteome</keyword>
<dbReference type="InterPro" id="IPR003594">
    <property type="entry name" value="HATPase_dom"/>
</dbReference>
<keyword evidence="3 6" id="KW-0597">Phosphoprotein</keyword>
<dbReference type="GO" id="GO:0000155">
    <property type="term" value="F:phosphorelay sensor kinase activity"/>
    <property type="evidence" value="ECO:0007669"/>
    <property type="project" value="InterPro"/>
</dbReference>
<dbReference type="EC" id="2.7.13.3" evidence="2"/>
<dbReference type="Pfam" id="PF00512">
    <property type="entry name" value="HisKA"/>
    <property type="match status" value="1"/>
</dbReference>
<dbReference type="CDD" id="cd17574">
    <property type="entry name" value="REC_OmpR"/>
    <property type="match status" value="1"/>
</dbReference>
<evidence type="ECO:0000256" key="5">
    <source>
        <dbReference type="ARBA" id="ARBA00023012"/>
    </source>
</evidence>
<dbReference type="EMBL" id="JACJQU010000006">
    <property type="protein sequence ID" value="MBD2294366.1"/>
    <property type="molecule type" value="Genomic_DNA"/>
</dbReference>
<dbReference type="SMART" id="SM00387">
    <property type="entry name" value="HATPase_c"/>
    <property type="match status" value="1"/>
</dbReference>
<dbReference type="Gene3D" id="3.40.50.2300">
    <property type="match status" value="1"/>
</dbReference>
<dbReference type="SUPFAM" id="SSF47384">
    <property type="entry name" value="Homodimeric domain of signal transducing histidine kinase"/>
    <property type="match status" value="1"/>
</dbReference>
<dbReference type="RefSeq" id="WP_190560681.1">
    <property type="nucleotide sequence ID" value="NZ_JACJQU010000006.1"/>
</dbReference>
<dbReference type="SMART" id="SM00388">
    <property type="entry name" value="HisKA"/>
    <property type="match status" value="1"/>
</dbReference>
<keyword evidence="5" id="KW-0902">Two-component regulatory system</keyword>
<dbReference type="InterPro" id="IPR001789">
    <property type="entry name" value="Sig_transdc_resp-reg_receiver"/>
</dbReference>
<dbReference type="PROSITE" id="PS50109">
    <property type="entry name" value="HIS_KIN"/>
    <property type="match status" value="1"/>
</dbReference>
<comment type="caution">
    <text evidence="9">The sequence shown here is derived from an EMBL/GenBank/DDBJ whole genome shotgun (WGS) entry which is preliminary data.</text>
</comment>
<dbReference type="InterPro" id="IPR036890">
    <property type="entry name" value="HATPase_C_sf"/>
</dbReference>
<evidence type="ECO:0000256" key="4">
    <source>
        <dbReference type="ARBA" id="ARBA00022777"/>
    </source>
</evidence>
<dbReference type="PANTHER" id="PTHR43547:SF2">
    <property type="entry name" value="HYBRID SIGNAL TRANSDUCTION HISTIDINE KINASE C"/>
    <property type="match status" value="1"/>
</dbReference>
<feature type="modified residue" description="4-aspartylphosphate" evidence="6">
    <location>
        <position position="52"/>
    </location>
</feature>
<dbReference type="Gene3D" id="3.30.565.10">
    <property type="entry name" value="Histidine kinase-like ATPase, C-terminal domain"/>
    <property type="match status" value="1"/>
</dbReference>
<comment type="catalytic activity">
    <reaction evidence="1">
        <text>ATP + protein L-histidine = ADP + protein N-phospho-L-histidine.</text>
        <dbReference type="EC" id="2.7.13.3"/>
    </reaction>
</comment>